<gene>
    <name evidence="7" type="ORF">GCM10008018_13380</name>
</gene>
<feature type="domain" description="HTTM-like" evidence="6">
    <location>
        <begin position="13"/>
        <end position="281"/>
    </location>
</feature>
<dbReference type="InterPro" id="IPR011020">
    <property type="entry name" value="HTTM-like"/>
</dbReference>
<evidence type="ECO:0000256" key="4">
    <source>
        <dbReference type="ARBA" id="ARBA00023136"/>
    </source>
</evidence>
<dbReference type="InterPro" id="IPR007263">
    <property type="entry name" value="DCC1-like"/>
</dbReference>
<keyword evidence="4 5" id="KW-0472">Membrane</keyword>
<feature type="transmembrane region" description="Helical" evidence="5">
    <location>
        <begin position="114"/>
        <end position="134"/>
    </location>
</feature>
<dbReference type="PANTHER" id="PTHR39535:SF2">
    <property type="entry name" value="HTTM DOMAIN-CONTAINING PROTEIN"/>
    <property type="match status" value="1"/>
</dbReference>
<dbReference type="Pfam" id="PF04134">
    <property type="entry name" value="DCC1-like"/>
    <property type="match status" value="1"/>
</dbReference>
<feature type="transmembrane region" description="Helical" evidence="5">
    <location>
        <begin position="154"/>
        <end position="176"/>
    </location>
</feature>
<evidence type="ECO:0000256" key="5">
    <source>
        <dbReference type="SAM" id="Phobius"/>
    </source>
</evidence>
<feature type="transmembrane region" description="Helical" evidence="5">
    <location>
        <begin position="243"/>
        <end position="265"/>
    </location>
</feature>
<keyword evidence="2 5" id="KW-0812">Transmembrane</keyword>
<comment type="subcellular location">
    <subcellularLocation>
        <location evidence="1">Endomembrane system</location>
        <topology evidence="1">Multi-pass membrane protein</topology>
    </subcellularLocation>
</comment>
<keyword evidence="8" id="KW-1185">Reference proteome</keyword>
<comment type="caution">
    <text evidence="7">The sequence shown here is derived from an EMBL/GenBank/DDBJ whole genome shotgun (WGS) entry which is preliminary data.</text>
</comment>
<evidence type="ECO:0000256" key="3">
    <source>
        <dbReference type="ARBA" id="ARBA00022989"/>
    </source>
</evidence>
<feature type="transmembrane region" description="Helical" evidence="5">
    <location>
        <begin position="214"/>
        <end position="237"/>
    </location>
</feature>
<dbReference type="EMBL" id="BMHE01000004">
    <property type="protein sequence ID" value="GGI45682.1"/>
    <property type="molecule type" value="Genomic_DNA"/>
</dbReference>
<feature type="transmembrane region" description="Helical" evidence="5">
    <location>
        <begin position="73"/>
        <end position="93"/>
    </location>
</feature>
<evidence type="ECO:0000313" key="8">
    <source>
        <dbReference type="Proteomes" id="UP000615455"/>
    </source>
</evidence>
<dbReference type="SMART" id="SM00752">
    <property type="entry name" value="HTTM"/>
    <property type="match status" value="1"/>
</dbReference>
<dbReference type="InterPro" id="IPR052964">
    <property type="entry name" value="Sporulation_signal_mat"/>
</dbReference>
<evidence type="ECO:0000313" key="7">
    <source>
        <dbReference type="EMBL" id="GGI45682.1"/>
    </source>
</evidence>
<reference evidence="8" key="1">
    <citation type="journal article" date="2019" name="Int. J. Syst. Evol. Microbiol.">
        <title>The Global Catalogue of Microorganisms (GCM) 10K type strain sequencing project: providing services to taxonomists for standard genome sequencing and annotation.</title>
        <authorList>
            <consortium name="The Broad Institute Genomics Platform"/>
            <consortium name="The Broad Institute Genome Sequencing Center for Infectious Disease"/>
            <person name="Wu L."/>
            <person name="Ma J."/>
        </authorList>
    </citation>
    <scope>NUCLEOTIDE SEQUENCE [LARGE SCALE GENOMIC DNA]</scope>
    <source>
        <strain evidence="8">CGMCC 1.15043</strain>
    </source>
</reference>
<evidence type="ECO:0000259" key="6">
    <source>
        <dbReference type="SMART" id="SM00752"/>
    </source>
</evidence>
<sequence>MTTSIDRIIRFFIKDRFLIGASILRFIFGALILYYYLIHYTQRYFLWSGVGFNIIDNEIKDSTYSLYNLSDNLFYFDIIFHLGIAFAFLYTIGYRGKIFSILNFIFYYSLYKRTMYIGDGGDNLMCVALFYLLFANCTEYFSVDANRKKAANKFVSILHNFSIMMCIIQLCIVYFTSGFYQIIGSMWNNGTAIYYISQVKAFSRPVLTSFSDHFVYLSIIATYLSIIIKISFPFLLFNKFSKIVIVLAIMMFHLGIGIGMGLITFSITMISMEALLFTDADYRKLYTCMTNKYFLMKDKLMKRTSRLGHQYLYEHKIVVFYDGWCSMCQQVKTNCEKMDMFNLVQFVSFREPETITSYSLDITRLEARMHSKKLKSSVVVDGIDSIIQLAKRIIMYWPLLPFLIASKYFGIGQACYDFIAKRRVIVSPNHCTDMCMREQVNK</sequence>
<proteinExistence type="predicted"/>
<accession>A0ABQ2BSL7</accession>
<feature type="transmembrane region" description="Helical" evidence="5">
    <location>
        <begin position="17"/>
        <end position="38"/>
    </location>
</feature>
<dbReference type="PANTHER" id="PTHR39535">
    <property type="entry name" value="SPORULATION-DELAYING PROTEIN SDPB"/>
    <property type="match status" value="1"/>
</dbReference>
<evidence type="ECO:0000256" key="2">
    <source>
        <dbReference type="ARBA" id="ARBA00022692"/>
    </source>
</evidence>
<name>A0ABQ2BSL7_9BACL</name>
<organism evidence="7 8">
    <name type="scientific">Paenibacillus marchantiophytorum</name>
    <dbReference type="NCBI Taxonomy" id="1619310"/>
    <lineage>
        <taxon>Bacteria</taxon>
        <taxon>Bacillati</taxon>
        <taxon>Bacillota</taxon>
        <taxon>Bacilli</taxon>
        <taxon>Bacillales</taxon>
        <taxon>Paenibacillaceae</taxon>
        <taxon>Paenibacillus</taxon>
    </lineage>
</organism>
<protein>
    <recommendedName>
        <fullName evidence="6">HTTM-like domain-containing protein</fullName>
    </recommendedName>
</protein>
<evidence type="ECO:0000256" key="1">
    <source>
        <dbReference type="ARBA" id="ARBA00004127"/>
    </source>
</evidence>
<keyword evidence="3 5" id="KW-1133">Transmembrane helix</keyword>
<dbReference type="Proteomes" id="UP000615455">
    <property type="component" value="Unassembled WGS sequence"/>
</dbReference>